<keyword evidence="5" id="KW-0391">Immunity</keyword>
<accession>A0AAV3A0I6</accession>
<dbReference type="AlphaFoldDB" id="A0AAV3A0I6"/>
<feature type="domain" description="Ig-like" evidence="6">
    <location>
        <begin position="29"/>
        <end position="114"/>
    </location>
</feature>
<dbReference type="PROSITE" id="PS50835">
    <property type="entry name" value="IG_LIKE"/>
    <property type="match status" value="1"/>
</dbReference>
<dbReference type="InterPro" id="IPR051287">
    <property type="entry name" value="TCR_variable_region"/>
</dbReference>
<evidence type="ECO:0000256" key="3">
    <source>
        <dbReference type="ARBA" id="ARBA00023170"/>
    </source>
</evidence>
<evidence type="ECO:0000256" key="1">
    <source>
        <dbReference type="ARBA" id="ARBA00022729"/>
    </source>
</evidence>
<dbReference type="InterPro" id="IPR007110">
    <property type="entry name" value="Ig-like_dom"/>
</dbReference>
<protein>
    <recommendedName>
        <fullName evidence="6">Ig-like domain-containing protein</fullName>
    </recommendedName>
</protein>
<gene>
    <name evidence="7" type="ORF">GDO54_013660</name>
</gene>
<evidence type="ECO:0000256" key="5">
    <source>
        <dbReference type="ARBA" id="ARBA00043266"/>
    </source>
</evidence>
<dbReference type="GO" id="GO:0002250">
    <property type="term" value="P:adaptive immune response"/>
    <property type="evidence" value="ECO:0007669"/>
    <property type="project" value="UniProtKB-KW"/>
</dbReference>
<evidence type="ECO:0000313" key="7">
    <source>
        <dbReference type="EMBL" id="DBA22646.1"/>
    </source>
</evidence>
<comment type="caution">
    <text evidence="7">The sequence shown here is derived from an EMBL/GenBank/DDBJ whole genome shotgun (WGS) entry which is preliminary data.</text>
</comment>
<reference evidence="7" key="1">
    <citation type="thesis" date="2020" institute="ProQuest LLC" country="789 East Eisenhower Parkway, Ann Arbor, MI, USA">
        <title>Comparative Genomics and Chromosome Evolution.</title>
        <authorList>
            <person name="Mudd A.B."/>
        </authorList>
    </citation>
    <scope>NUCLEOTIDE SEQUENCE</scope>
    <source>
        <strain evidence="7">1538</strain>
        <tissue evidence="7">Blood</tissue>
    </source>
</reference>
<dbReference type="PANTHER" id="PTHR19367">
    <property type="entry name" value="T-CELL RECEPTOR ALPHA CHAIN V REGION"/>
    <property type="match status" value="1"/>
</dbReference>
<dbReference type="InterPro" id="IPR036179">
    <property type="entry name" value="Ig-like_dom_sf"/>
</dbReference>
<evidence type="ECO:0000256" key="4">
    <source>
        <dbReference type="ARBA" id="ARBA00023319"/>
    </source>
</evidence>
<evidence type="ECO:0000313" key="8">
    <source>
        <dbReference type="Proteomes" id="UP001181693"/>
    </source>
</evidence>
<dbReference type="PANTHER" id="PTHR19367:SF18">
    <property type="entry name" value="T CELL RECEPTOR ALPHA VARIABLE 16"/>
    <property type="match status" value="1"/>
</dbReference>
<dbReference type="InterPro" id="IPR013783">
    <property type="entry name" value="Ig-like_fold"/>
</dbReference>
<dbReference type="SUPFAM" id="SSF48726">
    <property type="entry name" value="Immunoglobulin"/>
    <property type="match status" value="1"/>
</dbReference>
<proteinExistence type="predicted"/>
<keyword evidence="4" id="KW-0393">Immunoglobulin domain</keyword>
<keyword evidence="8" id="KW-1185">Reference proteome</keyword>
<evidence type="ECO:0000259" key="6">
    <source>
        <dbReference type="PROSITE" id="PS50835"/>
    </source>
</evidence>
<dbReference type="Pfam" id="PF07686">
    <property type="entry name" value="V-set"/>
    <property type="match status" value="1"/>
</dbReference>
<dbReference type="GO" id="GO:0042101">
    <property type="term" value="C:T cell receptor complex"/>
    <property type="evidence" value="ECO:0007669"/>
    <property type="project" value="UniProtKB-KW"/>
</dbReference>
<dbReference type="EMBL" id="DYDO01000006">
    <property type="protein sequence ID" value="DBA22646.1"/>
    <property type="molecule type" value="Genomic_DNA"/>
</dbReference>
<keyword evidence="3" id="KW-0675">Receptor</keyword>
<organism evidence="7 8">
    <name type="scientific">Pyxicephalus adspersus</name>
    <name type="common">African bullfrog</name>
    <dbReference type="NCBI Taxonomy" id="30357"/>
    <lineage>
        <taxon>Eukaryota</taxon>
        <taxon>Metazoa</taxon>
        <taxon>Chordata</taxon>
        <taxon>Craniata</taxon>
        <taxon>Vertebrata</taxon>
        <taxon>Euteleostomi</taxon>
        <taxon>Amphibia</taxon>
        <taxon>Batrachia</taxon>
        <taxon>Anura</taxon>
        <taxon>Neobatrachia</taxon>
        <taxon>Ranoidea</taxon>
        <taxon>Pyxicephalidae</taxon>
        <taxon>Pyxicephalinae</taxon>
        <taxon>Pyxicephalus</taxon>
    </lineage>
</organism>
<name>A0AAV3A0I6_PYXAD</name>
<sequence>MFTIMFTFSGFVQGNIINSTDHHLYSDIGKTIILSCSYSTSSNAPYLFWYRQYPQQMQYILSRGGKSQSSLKFDNTEMEPGKFQSETNNTHTTLTIHRLSVLDSAVYLCALRDGAQYCRCAQLHY</sequence>
<dbReference type="Proteomes" id="UP001181693">
    <property type="component" value="Unassembled WGS sequence"/>
</dbReference>
<evidence type="ECO:0000256" key="2">
    <source>
        <dbReference type="ARBA" id="ARBA00023130"/>
    </source>
</evidence>
<dbReference type="InterPro" id="IPR013106">
    <property type="entry name" value="Ig_V-set"/>
</dbReference>
<keyword evidence="1" id="KW-0732">Signal</keyword>
<dbReference type="SMART" id="SM00406">
    <property type="entry name" value="IGv"/>
    <property type="match status" value="1"/>
</dbReference>
<keyword evidence="2" id="KW-1064">Adaptive immunity</keyword>
<dbReference type="Gene3D" id="2.60.40.10">
    <property type="entry name" value="Immunoglobulins"/>
    <property type="match status" value="1"/>
</dbReference>
<keyword evidence="5" id="KW-1279">T cell receptor</keyword>